<dbReference type="EMBL" id="HBUF01371999">
    <property type="protein sequence ID" value="CAG6726617.1"/>
    <property type="molecule type" value="Transcribed_RNA"/>
</dbReference>
<dbReference type="EMBL" id="HBUF01179829">
    <property type="protein sequence ID" value="CAG6655029.1"/>
    <property type="molecule type" value="Transcribed_RNA"/>
</dbReference>
<dbReference type="EMBL" id="HBUF01054771">
    <property type="protein sequence ID" value="CAG6623381.1"/>
    <property type="molecule type" value="Transcribed_RNA"/>
</dbReference>
<dbReference type="EMBL" id="HBUF01512231">
    <property type="protein sequence ID" value="CAG6746924.1"/>
    <property type="molecule type" value="Transcribed_RNA"/>
</dbReference>
<dbReference type="EMBL" id="HBUF01371998">
    <property type="protein sequence ID" value="CAG6726615.1"/>
    <property type="molecule type" value="Transcribed_RNA"/>
</dbReference>
<dbReference type="EMBL" id="HBUF01054770">
    <property type="protein sequence ID" value="CAG6623379.1"/>
    <property type="molecule type" value="Transcribed_RNA"/>
</dbReference>
<dbReference type="EMBL" id="HBUF01054767">
    <property type="protein sequence ID" value="CAG6623373.1"/>
    <property type="molecule type" value="Transcribed_RNA"/>
</dbReference>
<dbReference type="EMBL" id="HBUF01054769">
    <property type="protein sequence ID" value="CAG6623377.1"/>
    <property type="molecule type" value="Transcribed_RNA"/>
</dbReference>
<dbReference type="EMBL" id="HBUF01512229">
    <property type="protein sequence ID" value="CAG6746918.1"/>
    <property type="molecule type" value="Transcribed_RNA"/>
</dbReference>
<accession>A0A8D9EBZ2</accession>
<proteinExistence type="predicted"/>
<dbReference type="EMBL" id="HBUF01054768">
    <property type="protein sequence ID" value="CAG6623375.1"/>
    <property type="molecule type" value="Transcribed_RNA"/>
</dbReference>
<protein>
    <submittedName>
        <fullName evidence="2">Uncharacterized protein</fullName>
    </submittedName>
</protein>
<reference evidence="2" key="1">
    <citation type="submission" date="2021-05" db="EMBL/GenBank/DDBJ databases">
        <authorList>
            <person name="Alioto T."/>
            <person name="Alioto T."/>
            <person name="Gomez Garrido J."/>
        </authorList>
    </citation>
    <scope>NUCLEOTIDE SEQUENCE</scope>
</reference>
<feature type="compositionally biased region" description="Pro residues" evidence="1">
    <location>
        <begin position="84"/>
        <end position="95"/>
    </location>
</feature>
<evidence type="ECO:0000313" key="2">
    <source>
        <dbReference type="EMBL" id="CAG6746924.1"/>
    </source>
</evidence>
<dbReference type="EMBL" id="HBUF01371997">
    <property type="protein sequence ID" value="CAG6726613.1"/>
    <property type="molecule type" value="Transcribed_RNA"/>
</dbReference>
<name>A0A8D9EBZ2_9HEMI</name>
<dbReference type="EMBL" id="HBUF01054766">
    <property type="protein sequence ID" value="CAG6623371.1"/>
    <property type="molecule type" value="Transcribed_RNA"/>
</dbReference>
<feature type="region of interest" description="Disordered" evidence="1">
    <location>
        <begin position="77"/>
        <end position="106"/>
    </location>
</feature>
<dbReference type="AlphaFoldDB" id="A0A8D9EBZ2"/>
<organism evidence="2">
    <name type="scientific">Cacopsylla melanoneura</name>
    <dbReference type="NCBI Taxonomy" id="428564"/>
    <lineage>
        <taxon>Eukaryota</taxon>
        <taxon>Metazoa</taxon>
        <taxon>Ecdysozoa</taxon>
        <taxon>Arthropoda</taxon>
        <taxon>Hexapoda</taxon>
        <taxon>Insecta</taxon>
        <taxon>Pterygota</taxon>
        <taxon>Neoptera</taxon>
        <taxon>Paraneoptera</taxon>
        <taxon>Hemiptera</taxon>
        <taxon>Sternorrhyncha</taxon>
        <taxon>Psylloidea</taxon>
        <taxon>Psyllidae</taxon>
        <taxon>Psyllinae</taxon>
        <taxon>Cacopsylla</taxon>
    </lineage>
</organism>
<dbReference type="EMBL" id="HBUF01179828">
    <property type="protein sequence ID" value="CAG6655026.1"/>
    <property type="molecule type" value="Transcribed_RNA"/>
</dbReference>
<evidence type="ECO:0000256" key="1">
    <source>
        <dbReference type="SAM" id="MobiDB-lite"/>
    </source>
</evidence>
<dbReference type="EMBL" id="HBUF01179826">
    <property type="protein sequence ID" value="CAG6655020.1"/>
    <property type="molecule type" value="Transcribed_RNA"/>
</dbReference>
<dbReference type="EMBL" id="HBUF01512230">
    <property type="protein sequence ID" value="CAG6746921.1"/>
    <property type="molecule type" value="Transcribed_RNA"/>
</dbReference>
<dbReference type="EMBL" id="HBUF01179827">
    <property type="protein sequence ID" value="CAG6655023.1"/>
    <property type="molecule type" value="Transcribed_RNA"/>
</dbReference>
<dbReference type="EMBL" id="HBUF01512232">
    <property type="protein sequence ID" value="CAG6746927.1"/>
    <property type="molecule type" value="Transcribed_RNA"/>
</dbReference>
<sequence length="106" mass="11465">MASFLTDNWTHPCGPREGKVKCSLVYGGTVVSTCIAQKPKPRHPPRREPLTMCFKSSTRSDVRTSWAVTSSGKVPRAGLHELISPPPPLLPPPPTRVSALITLPSP</sequence>